<dbReference type="PANTHER" id="PTHR43280">
    <property type="entry name" value="ARAC-FAMILY TRANSCRIPTIONAL REGULATOR"/>
    <property type="match status" value="1"/>
</dbReference>
<dbReference type="PROSITE" id="PS01124">
    <property type="entry name" value="HTH_ARAC_FAMILY_2"/>
    <property type="match status" value="1"/>
</dbReference>
<dbReference type="SUPFAM" id="SSF48452">
    <property type="entry name" value="TPR-like"/>
    <property type="match status" value="2"/>
</dbReference>
<reference evidence="5" key="1">
    <citation type="submission" date="2016-11" db="EMBL/GenBank/DDBJ databases">
        <authorList>
            <person name="Varghese N."/>
            <person name="Submissions S."/>
        </authorList>
    </citation>
    <scope>NUCLEOTIDE SEQUENCE [LARGE SCALE GENOMIC DNA]</scope>
    <source>
        <strain evidence="5">DSM 26899</strain>
    </source>
</reference>
<dbReference type="GO" id="GO:0043565">
    <property type="term" value="F:sequence-specific DNA binding"/>
    <property type="evidence" value="ECO:0007669"/>
    <property type="project" value="InterPro"/>
</dbReference>
<evidence type="ECO:0000313" key="5">
    <source>
        <dbReference type="Proteomes" id="UP000184364"/>
    </source>
</evidence>
<dbReference type="OrthoDB" id="5295174at2"/>
<sequence length="573" mass="67274">MIKKLLFIFPLVIFQLFLSQKGYSDYYKLREKYENFEENNEKAFSFIQPYINKAKKEKNYEKLVQGYKDAVFYTTSKDKKLMYSDSAIGAAKLSENKDLISIAYLEKGVVYYYHYKKYQQALNEYLLAYEYSKDTKNEFLKFQNLYYIGVVKSYLGYYLEAAELFKQCIDHYSSQAKSNLHPNEIFNNKKGYLNSLRQLIICYRHLGKNKEADSAVEIGLSEVGNNKDYAQEKGYFLLSKGISNYKKNEYSAAIESFTQSLIPVKNSDDFAWLSVDYFYMGKSYLGLKNNSESILYFKKVDSIFQKNQFILPELRENYELLINHYKKEGDKEQQLYFTGQLLKADSIISKDFMYLSSKIHKEYDTKTLLDEKKKLEKTNSWGSFIIIGLVILAIALAILLIIRYRREKDIQQKYILLEEKFSTHHSVSEKPLPIIEDKRIGLDEGKIEELLKKLKSFEDKKDFTQKGLTINKLANQMGTNSNYLSQVINDCKGMNFNKYLSELRINYITNLLFENKEYLKYGIETLAKECGIASRQNFSDLFYELNGIRPTDFIRKRKQELDSKNNFTGLNPV</sequence>
<feature type="transmembrane region" description="Helical" evidence="2">
    <location>
        <begin position="381"/>
        <end position="402"/>
    </location>
</feature>
<evidence type="ECO:0000256" key="2">
    <source>
        <dbReference type="SAM" id="Phobius"/>
    </source>
</evidence>
<dbReference type="Pfam" id="PF12833">
    <property type="entry name" value="HTH_18"/>
    <property type="match status" value="1"/>
</dbReference>
<gene>
    <name evidence="4" type="ORF">SAMN05444267_100938</name>
</gene>
<keyword evidence="1 4" id="KW-0238">DNA-binding</keyword>
<dbReference type="Gene3D" id="1.10.10.60">
    <property type="entry name" value="Homeodomain-like"/>
    <property type="match status" value="2"/>
</dbReference>
<dbReference type="PANTHER" id="PTHR43280:SF29">
    <property type="entry name" value="ARAC-FAMILY TRANSCRIPTIONAL REGULATOR"/>
    <property type="match status" value="1"/>
</dbReference>
<keyword evidence="2" id="KW-0812">Transmembrane</keyword>
<name>A0A1M6W9S4_9FLAO</name>
<keyword evidence="2" id="KW-0472">Membrane</keyword>
<keyword evidence="2" id="KW-1133">Transmembrane helix</keyword>
<evidence type="ECO:0000313" key="4">
    <source>
        <dbReference type="EMBL" id="SHK90514.1"/>
    </source>
</evidence>
<dbReference type="Proteomes" id="UP000184364">
    <property type="component" value="Unassembled WGS sequence"/>
</dbReference>
<dbReference type="RefSeq" id="WP_083547106.1">
    <property type="nucleotide sequence ID" value="NZ_FRAV01000009.1"/>
</dbReference>
<dbReference type="SMART" id="SM00342">
    <property type="entry name" value="HTH_ARAC"/>
    <property type="match status" value="1"/>
</dbReference>
<accession>A0A1M6W9S4</accession>
<dbReference type="InterPro" id="IPR018060">
    <property type="entry name" value="HTH_AraC"/>
</dbReference>
<dbReference type="GO" id="GO:0003700">
    <property type="term" value="F:DNA-binding transcription factor activity"/>
    <property type="evidence" value="ECO:0007669"/>
    <property type="project" value="InterPro"/>
</dbReference>
<dbReference type="EMBL" id="FRAV01000009">
    <property type="protein sequence ID" value="SHK90514.1"/>
    <property type="molecule type" value="Genomic_DNA"/>
</dbReference>
<feature type="domain" description="HTH araC/xylS-type" evidence="3">
    <location>
        <begin position="448"/>
        <end position="556"/>
    </location>
</feature>
<organism evidence="4 5">
    <name type="scientific">Chryseobacterium polytrichastri</name>
    <dbReference type="NCBI Taxonomy" id="1302687"/>
    <lineage>
        <taxon>Bacteria</taxon>
        <taxon>Pseudomonadati</taxon>
        <taxon>Bacteroidota</taxon>
        <taxon>Flavobacteriia</taxon>
        <taxon>Flavobacteriales</taxon>
        <taxon>Weeksellaceae</taxon>
        <taxon>Chryseobacterium group</taxon>
        <taxon>Chryseobacterium</taxon>
    </lineage>
</organism>
<dbReference type="InterPro" id="IPR011990">
    <property type="entry name" value="TPR-like_helical_dom_sf"/>
</dbReference>
<dbReference type="AlphaFoldDB" id="A0A1M6W9S4"/>
<evidence type="ECO:0000259" key="3">
    <source>
        <dbReference type="PROSITE" id="PS01124"/>
    </source>
</evidence>
<keyword evidence="5" id="KW-1185">Reference proteome</keyword>
<dbReference type="STRING" id="1302687.SAMN05444267_100938"/>
<dbReference type="Gene3D" id="1.25.40.10">
    <property type="entry name" value="Tetratricopeptide repeat domain"/>
    <property type="match status" value="2"/>
</dbReference>
<protein>
    <submittedName>
        <fullName evidence="4">AraC-type DNA-binding protein</fullName>
    </submittedName>
</protein>
<proteinExistence type="predicted"/>
<evidence type="ECO:0000256" key="1">
    <source>
        <dbReference type="ARBA" id="ARBA00023125"/>
    </source>
</evidence>